<dbReference type="InterPro" id="IPR000160">
    <property type="entry name" value="GGDEF_dom"/>
</dbReference>
<evidence type="ECO:0000313" key="4">
    <source>
        <dbReference type="EMBL" id="PMP70607.1"/>
    </source>
</evidence>
<protein>
    <submittedName>
        <fullName evidence="4">Bifunctional diguanylate cyclase/phosphodiesterase</fullName>
    </submittedName>
</protein>
<dbReference type="Gene3D" id="3.20.20.450">
    <property type="entry name" value="EAL domain"/>
    <property type="match status" value="1"/>
</dbReference>
<name>A0A2J6WJT6_9BACT</name>
<dbReference type="InterPro" id="IPR050706">
    <property type="entry name" value="Cyclic-di-GMP_PDE-like"/>
</dbReference>
<feature type="transmembrane region" description="Helical" evidence="1">
    <location>
        <begin position="112"/>
        <end position="134"/>
    </location>
</feature>
<dbReference type="Pfam" id="PF00563">
    <property type="entry name" value="EAL"/>
    <property type="match status" value="1"/>
</dbReference>
<reference evidence="4 5" key="1">
    <citation type="submission" date="2018-01" db="EMBL/GenBank/DDBJ databases">
        <title>Metagenomic assembled genomes from two thermal pools in the Uzon Caldera, Kamchatka, Russia.</title>
        <authorList>
            <person name="Wilkins L."/>
            <person name="Ettinger C."/>
        </authorList>
    </citation>
    <scope>NUCLEOTIDE SEQUENCE [LARGE SCALE GENOMIC DNA]</scope>
    <source>
        <strain evidence="4">ZAV-05</strain>
    </source>
</reference>
<evidence type="ECO:0000259" key="3">
    <source>
        <dbReference type="PROSITE" id="PS50887"/>
    </source>
</evidence>
<dbReference type="FunFam" id="3.30.70.270:FF:000001">
    <property type="entry name" value="Diguanylate cyclase domain protein"/>
    <property type="match status" value="1"/>
</dbReference>
<dbReference type="Gene3D" id="3.30.70.270">
    <property type="match status" value="1"/>
</dbReference>
<dbReference type="NCBIfam" id="TIGR00254">
    <property type="entry name" value="GGDEF"/>
    <property type="match status" value="1"/>
</dbReference>
<keyword evidence="1" id="KW-0472">Membrane</keyword>
<dbReference type="PROSITE" id="PS50887">
    <property type="entry name" value="GGDEF"/>
    <property type="match status" value="1"/>
</dbReference>
<evidence type="ECO:0000256" key="1">
    <source>
        <dbReference type="SAM" id="Phobius"/>
    </source>
</evidence>
<gene>
    <name evidence="4" type="ORF">C0187_05415</name>
</gene>
<dbReference type="SUPFAM" id="SSF141868">
    <property type="entry name" value="EAL domain-like"/>
    <property type="match status" value="1"/>
</dbReference>
<dbReference type="EMBL" id="PNIN01000051">
    <property type="protein sequence ID" value="PMP70607.1"/>
    <property type="molecule type" value="Genomic_DNA"/>
</dbReference>
<comment type="caution">
    <text evidence="4">The sequence shown here is derived from an EMBL/GenBank/DDBJ whole genome shotgun (WGS) entry which is preliminary data.</text>
</comment>
<dbReference type="InterPro" id="IPR043128">
    <property type="entry name" value="Rev_trsase/Diguanyl_cyclase"/>
</dbReference>
<sequence>MNKDFKQGELKRFVKEYDGSKYGYPYTLEIYGVKKKGKKFKYYESSEAATFAYKNSEKYFMKGKDYLVYAYPLKLTENCMSCHQNEKVGDILAILTINYDLKPLFKEFNRKMIFYFFILFPIPLIFAFFLSRYISKKLRMKFNRLATIVENVNTVKDLKKVSVEPIDFGFVEFNKVVEHINDLTQKIRNFAVDKDILEFEIKILEKFIITSEVIKDWKETVKNLLLEVNKLMETYAIFSLFKVDDEMLSLEIFWLKKPSLNTIELTEKFITKKIKENVSFFSDVTDLRLEHNIADNNSYLKELTEEDIAIQTKSLILDAPRIGGVVGIGVHSEMAMDNIHGLVIEGILATLMNVVGSVKAMAKYTKQLEYYTTRDPLTNLFNQRVFWEVLGYEVGRASRNNYKFSILLVDIDNFKSINDSYGHSIGDYIISEMAGIIRQCLRKGDILARYSGDQFVAILPDAGEEQAFNVGKRIQDTVFAHTFKSVDDKDIRLTISAGIAIYPDHADNAKDLFIFADNVLKRAKDEGKNLVVIPTQEEVYEVFKAITEKTIIVTKAVNERRILPYFQPIIRNSTGVIECCEVLSRIDTPEGILNAYEFIEIAEKINLISRLDIILLENAIIEVVKSNFKGLLFVNLSPRSLVMSEFIPEVMRITKEYNFDRSRIVFEITERETVKNLSLLEKFIANLRVEGFKFAIDDFGSGFCSFQYLRRFPVDFIKIEGEFVRNILNDRKDHILVKTLSIIAREFDIKTIAEYVESKELLDEMKNLGITYSQGYFIGKPSPNLP</sequence>
<dbReference type="CDD" id="cd01948">
    <property type="entry name" value="EAL"/>
    <property type="match status" value="1"/>
</dbReference>
<dbReference type="PANTHER" id="PTHR33121">
    <property type="entry name" value="CYCLIC DI-GMP PHOSPHODIESTERASE PDEF"/>
    <property type="match status" value="1"/>
</dbReference>
<feature type="domain" description="EAL" evidence="2">
    <location>
        <begin position="546"/>
        <end position="786"/>
    </location>
</feature>
<dbReference type="PROSITE" id="PS50883">
    <property type="entry name" value="EAL"/>
    <property type="match status" value="1"/>
</dbReference>
<proteinExistence type="predicted"/>
<dbReference type="CDD" id="cd01949">
    <property type="entry name" value="GGDEF"/>
    <property type="match status" value="1"/>
</dbReference>
<dbReference type="GO" id="GO:0071111">
    <property type="term" value="F:cyclic-guanylate-specific phosphodiesterase activity"/>
    <property type="evidence" value="ECO:0007669"/>
    <property type="project" value="InterPro"/>
</dbReference>
<dbReference type="InterPro" id="IPR035919">
    <property type="entry name" value="EAL_sf"/>
</dbReference>
<dbReference type="Pfam" id="PF00990">
    <property type="entry name" value="GGDEF"/>
    <property type="match status" value="1"/>
</dbReference>
<dbReference type="SMART" id="SM00267">
    <property type="entry name" value="GGDEF"/>
    <property type="match status" value="1"/>
</dbReference>
<dbReference type="InterPro" id="IPR001633">
    <property type="entry name" value="EAL_dom"/>
</dbReference>
<dbReference type="SUPFAM" id="SSF55073">
    <property type="entry name" value="Nucleotide cyclase"/>
    <property type="match status" value="1"/>
</dbReference>
<dbReference type="SMART" id="SM00052">
    <property type="entry name" value="EAL"/>
    <property type="match status" value="1"/>
</dbReference>
<keyword evidence="1" id="KW-0812">Transmembrane</keyword>
<dbReference type="InterPro" id="IPR029787">
    <property type="entry name" value="Nucleotide_cyclase"/>
</dbReference>
<feature type="domain" description="GGDEF" evidence="3">
    <location>
        <begin position="402"/>
        <end position="536"/>
    </location>
</feature>
<dbReference type="Proteomes" id="UP000242881">
    <property type="component" value="Unassembled WGS sequence"/>
</dbReference>
<evidence type="ECO:0000313" key="5">
    <source>
        <dbReference type="Proteomes" id="UP000242881"/>
    </source>
</evidence>
<accession>A0A2J6WJT6</accession>
<organism evidence="4 5">
    <name type="scientific">Calditerrivibrio nitroreducens</name>
    <dbReference type="NCBI Taxonomy" id="477976"/>
    <lineage>
        <taxon>Bacteria</taxon>
        <taxon>Pseudomonadati</taxon>
        <taxon>Deferribacterota</taxon>
        <taxon>Deferribacteres</taxon>
        <taxon>Deferribacterales</taxon>
        <taxon>Calditerrivibrionaceae</taxon>
    </lineage>
</organism>
<dbReference type="PANTHER" id="PTHR33121:SF71">
    <property type="entry name" value="OXYGEN SENSOR PROTEIN DOSP"/>
    <property type="match status" value="1"/>
</dbReference>
<evidence type="ECO:0000259" key="2">
    <source>
        <dbReference type="PROSITE" id="PS50883"/>
    </source>
</evidence>
<dbReference type="AlphaFoldDB" id="A0A2J6WJT6"/>
<keyword evidence="1" id="KW-1133">Transmembrane helix</keyword>